<accession>A0A9P4P9P6</accession>
<evidence type="ECO:0000313" key="2">
    <source>
        <dbReference type="EMBL" id="KAF2440980.1"/>
    </source>
</evidence>
<proteinExistence type="predicted"/>
<organism evidence="2 3">
    <name type="scientific">Karstenula rhodostoma CBS 690.94</name>
    <dbReference type="NCBI Taxonomy" id="1392251"/>
    <lineage>
        <taxon>Eukaryota</taxon>
        <taxon>Fungi</taxon>
        <taxon>Dikarya</taxon>
        <taxon>Ascomycota</taxon>
        <taxon>Pezizomycotina</taxon>
        <taxon>Dothideomycetes</taxon>
        <taxon>Pleosporomycetidae</taxon>
        <taxon>Pleosporales</taxon>
        <taxon>Massarineae</taxon>
        <taxon>Didymosphaeriaceae</taxon>
        <taxon>Karstenula</taxon>
    </lineage>
</organism>
<dbReference type="OrthoDB" id="3793432at2759"/>
<dbReference type="Proteomes" id="UP000799764">
    <property type="component" value="Unassembled WGS sequence"/>
</dbReference>
<comment type="caution">
    <text evidence="2">The sequence shown here is derived from an EMBL/GenBank/DDBJ whole genome shotgun (WGS) entry which is preliminary data.</text>
</comment>
<dbReference type="Pfam" id="PF26652">
    <property type="entry name" value="Zn_ribbon_double"/>
    <property type="match status" value="1"/>
</dbReference>
<evidence type="ECO:0000313" key="3">
    <source>
        <dbReference type="Proteomes" id="UP000799764"/>
    </source>
</evidence>
<gene>
    <name evidence="2" type="ORF">P171DRAFT_488558</name>
</gene>
<reference evidence="2" key="1">
    <citation type="journal article" date="2020" name="Stud. Mycol.">
        <title>101 Dothideomycetes genomes: a test case for predicting lifestyles and emergence of pathogens.</title>
        <authorList>
            <person name="Haridas S."/>
            <person name="Albert R."/>
            <person name="Binder M."/>
            <person name="Bloem J."/>
            <person name="Labutti K."/>
            <person name="Salamov A."/>
            <person name="Andreopoulos B."/>
            <person name="Baker S."/>
            <person name="Barry K."/>
            <person name="Bills G."/>
            <person name="Bluhm B."/>
            <person name="Cannon C."/>
            <person name="Castanera R."/>
            <person name="Culley D."/>
            <person name="Daum C."/>
            <person name="Ezra D."/>
            <person name="Gonzalez J."/>
            <person name="Henrissat B."/>
            <person name="Kuo A."/>
            <person name="Liang C."/>
            <person name="Lipzen A."/>
            <person name="Lutzoni F."/>
            <person name="Magnuson J."/>
            <person name="Mondo S."/>
            <person name="Nolan M."/>
            <person name="Ohm R."/>
            <person name="Pangilinan J."/>
            <person name="Park H.-J."/>
            <person name="Ramirez L."/>
            <person name="Alfaro M."/>
            <person name="Sun H."/>
            <person name="Tritt A."/>
            <person name="Yoshinaga Y."/>
            <person name="Zwiers L.-H."/>
            <person name="Turgeon B."/>
            <person name="Goodwin S."/>
            <person name="Spatafora J."/>
            <person name="Crous P."/>
            <person name="Grigoriev I."/>
        </authorList>
    </citation>
    <scope>NUCLEOTIDE SEQUENCE</scope>
    <source>
        <strain evidence="2">CBS 690.94</strain>
    </source>
</reference>
<evidence type="ECO:0000259" key="1">
    <source>
        <dbReference type="Pfam" id="PF26652"/>
    </source>
</evidence>
<dbReference type="EMBL" id="MU001506">
    <property type="protein sequence ID" value="KAF2440980.1"/>
    <property type="molecule type" value="Genomic_DNA"/>
</dbReference>
<dbReference type="AlphaFoldDB" id="A0A9P4P9P6"/>
<keyword evidence="3" id="KW-1185">Reference proteome</keyword>
<name>A0A9P4P9P6_9PLEO</name>
<sequence length="209" mass="23869">MPSLITRLRRAILADVFRRGTTRRVEAAAPQARANANRRRQVLSVYNPEFSGLHVHDGNDGAWWCDRCGQQNLLKIQQGRHPFGQLSCARCNHIFNQIDVSTNVMCDKVIRDDFHPDRYLVPEGKACGVVCPGCGSTHLGVRMAGQDVPWYSTYDFSRIKCHCGRRGGGEWLNSWYCFCVGSCRDWHEDRVGAEGKAMEERLERRFQTH</sequence>
<protein>
    <recommendedName>
        <fullName evidence="1">Probable double zinc ribbon domain-containing protein</fullName>
    </recommendedName>
</protein>
<feature type="domain" description="Probable double zinc ribbon" evidence="1">
    <location>
        <begin position="61"/>
        <end position="192"/>
    </location>
</feature>
<dbReference type="InterPro" id="IPR058253">
    <property type="entry name" value="Zn_ribbon_double"/>
</dbReference>